<evidence type="ECO:0000313" key="3">
    <source>
        <dbReference type="Proteomes" id="UP000193560"/>
    </source>
</evidence>
<protein>
    <submittedName>
        <fullName evidence="2">Uncharacterized protein</fullName>
    </submittedName>
</protein>
<keyword evidence="3" id="KW-1185">Reference proteome</keyword>
<organism evidence="2 3">
    <name type="scientific">Absidia repens</name>
    <dbReference type="NCBI Taxonomy" id="90262"/>
    <lineage>
        <taxon>Eukaryota</taxon>
        <taxon>Fungi</taxon>
        <taxon>Fungi incertae sedis</taxon>
        <taxon>Mucoromycota</taxon>
        <taxon>Mucoromycotina</taxon>
        <taxon>Mucoromycetes</taxon>
        <taxon>Mucorales</taxon>
        <taxon>Cunninghamellaceae</taxon>
        <taxon>Absidia</taxon>
    </lineage>
</organism>
<sequence length="95" mass="10769">MVLIGGNYRTEFFTRKHNINSHSFFFFSIWLVGWLIGFCGDLKIWANAVCVCVCVCVVGSCETCLADTSEPSQQFALDDRNLGVYFIHISLSRHI</sequence>
<name>A0A1X2J087_9FUNG</name>
<evidence type="ECO:0000313" key="2">
    <source>
        <dbReference type="EMBL" id="ORZ25228.1"/>
    </source>
</evidence>
<proteinExistence type="predicted"/>
<dbReference type="AlphaFoldDB" id="A0A1X2J087"/>
<dbReference type="Proteomes" id="UP000193560">
    <property type="component" value="Unassembled WGS sequence"/>
</dbReference>
<keyword evidence="1" id="KW-0812">Transmembrane</keyword>
<gene>
    <name evidence="2" type="ORF">BCR42DRAFT_3982</name>
</gene>
<keyword evidence="1" id="KW-0472">Membrane</keyword>
<accession>A0A1X2J087</accession>
<dbReference type="EMBL" id="MCGE01000001">
    <property type="protein sequence ID" value="ORZ25228.1"/>
    <property type="molecule type" value="Genomic_DNA"/>
</dbReference>
<reference evidence="2 3" key="1">
    <citation type="submission" date="2016-07" db="EMBL/GenBank/DDBJ databases">
        <title>Pervasive Adenine N6-methylation of Active Genes in Fungi.</title>
        <authorList>
            <consortium name="DOE Joint Genome Institute"/>
            <person name="Mondo S.J."/>
            <person name="Dannebaum R.O."/>
            <person name="Kuo R.C."/>
            <person name="Labutti K."/>
            <person name="Haridas S."/>
            <person name="Kuo A."/>
            <person name="Salamov A."/>
            <person name="Ahrendt S.R."/>
            <person name="Lipzen A."/>
            <person name="Sullivan W."/>
            <person name="Andreopoulos W.B."/>
            <person name="Clum A."/>
            <person name="Lindquist E."/>
            <person name="Daum C."/>
            <person name="Ramamoorthy G.K."/>
            <person name="Gryganskyi A."/>
            <person name="Culley D."/>
            <person name="Magnuson J.K."/>
            <person name="James T.Y."/>
            <person name="O'Malley M.A."/>
            <person name="Stajich J.E."/>
            <person name="Spatafora J.W."/>
            <person name="Visel A."/>
            <person name="Grigoriev I.V."/>
        </authorList>
    </citation>
    <scope>NUCLEOTIDE SEQUENCE [LARGE SCALE GENOMIC DNA]</scope>
    <source>
        <strain evidence="2 3">NRRL 1336</strain>
    </source>
</reference>
<feature type="transmembrane region" description="Helical" evidence="1">
    <location>
        <begin position="44"/>
        <end position="65"/>
    </location>
</feature>
<keyword evidence="1" id="KW-1133">Transmembrane helix</keyword>
<evidence type="ECO:0000256" key="1">
    <source>
        <dbReference type="SAM" id="Phobius"/>
    </source>
</evidence>
<comment type="caution">
    <text evidence="2">The sequence shown here is derived from an EMBL/GenBank/DDBJ whole genome shotgun (WGS) entry which is preliminary data.</text>
</comment>
<feature type="transmembrane region" description="Helical" evidence="1">
    <location>
        <begin position="21"/>
        <end position="38"/>
    </location>
</feature>